<dbReference type="InterPro" id="IPR058240">
    <property type="entry name" value="rSAM_sf"/>
</dbReference>
<evidence type="ECO:0000256" key="1">
    <source>
        <dbReference type="ARBA" id="ARBA00022691"/>
    </source>
</evidence>
<dbReference type="InterPro" id="IPR013785">
    <property type="entry name" value="Aldolase_TIM"/>
</dbReference>
<evidence type="ECO:0000256" key="4">
    <source>
        <dbReference type="ARBA" id="ARBA00023014"/>
    </source>
</evidence>
<dbReference type="Proteomes" id="UP000176682">
    <property type="component" value="Unassembled WGS sequence"/>
</dbReference>
<evidence type="ECO:0000313" key="7">
    <source>
        <dbReference type="Proteomes" id="UP000176682"/>
    </source>
</evidence>
<evidence type="ECO:0000256" key="2">
    <source>
        <dbReference type="ARBA" id="ARBA00022723"/>
    </source>
</evidence>
<reference evidence="6 7" key="1">
    <citation type="journal article" date="2016" name="Nat. Commun.">
        <title>Thousands of microbial genomes shed light on interconnected biogeochemical processes in an aquifer system.</title>
        <authorList>
            <person name="Anantharaman K."/>
            <person name="Brown C.T."/>
            <person name="Hug L.A."/>
            <person name="Sharon I."/>
            <person name="Castelle C.J."/>
            <person name="Probst A.J."/>
            <person name="Thomas B.C."/>
            <person name="Singh A."/>
            <person name="Wilkins M.J."/>
            <person name="Karaoz U."/>
            <person name="Brodie E.L."/>
            <person name="Williams K.H."/>
            <person name="Hubbard S.S."/>
            <person name="Banfield J.F."/>
        </authorList>
    </citation>
    <scope>NUCLEOTIDE SEQUENCE [LARGE SCALE GENOMIC DNA]</scope>
</reference>
<dbReference type="PANTHER" id="PTHR11228">
    <property type="entry name" value="RADICAL SAM DOMAIN PROTEIN"/>
    <property type="match status" value="1"/>
</dbReference>
<keyword evidence="2" id="KW-0479">Metal-binding</keyword>
<dbReference type="PANTHER" id="PTHR11228:SF7">
    <property type="entry name" value="PQQA PEPTIDE CYCLASE"/>
    <property type="match status" value="1"/>
</dbReference>
<dbReference type="PROSITE" id="PS51918">
    <property type="entry name" value="RADICAL_SAM"/>
    <property type="match status" value="1"/>
</dbReference>
<comment type="caution">
    <text evidence="6">The sequence shown here is derived from an EMBL/GenBank/DDBJ whole genome shotgun (WGS) entry which is preliminary data.</text>
</comment>
<protein>
    <recommendedName>
        <fullName evidence="5">Radical SAM core domain-containing protein</fullName>
    </recommendedName>
</protein>
<keyword evidence="4" id="KW-0411">Iron-sulfur</keyword>
<dbReference type="GO" id="GO:0046872">
    <property type="term" value="F:metal ion binding"/>
    <property type="evidence" value="ECO:0007669"/>
    <property type="project" value="UniProtKB-KW"/>
</dbReference>
<dbReference type="SUPFAM" id="SSF102114">
    <property type="entry name" value="Radical SAM enzymes"/>
    <property type="match status" value="1"/>
</dbReference>
<dbReference type="GO" id="GO:0003824">
    <property type="term" value="F:catalytic activity"/>
    <property type="evidence" value="ECO:0007669"/>
    <property type="project" value="InterPro"/>
</dbReference>
<proteinExistence type="predicted"/>
<dbReference type="GO" id="GO:0051536">
    <property type="term" value="F:iron-sulfur cluster binding"/>
    <property type="evidence" value="ECO:0007669"/>
    <property type="project" value="UniProtKB-KW"/>
</dbReference>
<evidence type="ECO:0000313" key="6">
    <source>
        <dbReference type="EMBL" id="OGD79857.1"/>
    </source>
</evidence>
<dbReference type="Pfam" id="PF04055">
    <property type="entry name" value="Radical_SAM"/>
    <property type="match status" value="1"/>
</dbReference>
<dbReference type="InterPro" id="IPR007197">
    <property type="entry name" value="rSAM"/>
</dbReference>
<feature type="domain" description="Radical SAM core" evidence="5">
    <location>
        <begin position="155"/>
        <end position="398"/>
    </location>
</feature>
<evidence type="ECO:0000256" key="3">
    <source>
        <dbReference type="ARBA" id="ARBA00023004"/>
    </source>
</evidence>
<dbReference type="SFLD" id="SFLDG01067">
    <property type="entry name" value="SPASM/twitch_domain_containing"/>
    <property type="match status" value="1"/>
</dbReference>
<organism evidence="6 7">
    <name type="scientific">Candidatus Collierbacteria bacterium RIFOXYB1_FULL_49_13</name>
    <dbReference type="NCBI Taxonomy" id="1817728"/>
    <lineage>
        <taxon>Bacteria</taxon>
        <taxon>Candidatus Collieribacteriota</taxon>
    </lineage>
</organism>
<dbReference type="EMBL" id="MFAM01000007">
    <property type="protein sequence ID" value="OGD79857.1"/>
    <property type="molecule type" value="Genomic_DNA"/>
</dbReference>
<keyword evidence="3" id="KW-0408">Iron</keyword>
<dbReference type="SFLD" id="SFLDS00029">
    <property type="entry name" value="Radical_SAM"/>
    <property type="match status" value="1"/>
</dbReference>
<name>A0A1F5FJQ9_9BACT</name>
<dbReference type="AlphaFoldDB" id="A0A1F5FJQ9"/>
<dbReference type="InterPro" id="IPR050377">
    <property type="entry name" value="Radical_SAM_PqqE_MftC-like"/>
</dbReference>
<gene>
    <name evidence="6" type="ORF">A2368_04740</name>
</gene>
<keyword evidence="1" id="KW-0949">S-adenosyl-L-methionine</keyword>
<evidence type="ECO:0000259" key="5">
    <source>
        <dbReference type="PROSITE" id="PS51918"/>
    </source>
</evidence>
<sequence>MESKPPQIPPPETEQQTDLVLQFADHLDQSAFSEIQFIRHYQHQLASLTSEEFTHLHPEDLLDRFVPQDEDGLSLDPVSRLRLVAYFVAYQDIAGEAPPIDKQHNPLLGIQEHVDASILYWIEQEAGAVGGLDLHPSAAELRQIQTDIENNTSLRQDYAPTNLQVLTGSACNGKCFCCFIRNNPQMDVRDAQYVQGQLEPGFNHTRFFLAALYSRMNYGLNEVLFTSYGDPLSQPLEPQLEQIRIARELGFPQITLLTNGVKLTPRSVDQMVAAGLTNLTVSLHTSSPEKHNQIVMGGSDPEGRYHHQIVDIIKNTRVKHPNLTIRINVAYSRKNEAAPELIKWVRDDLDAPQITLIEVIPANLEGIANKLPLPDNLPGFHLVKKLPWGMEIYIPDGDDPHHPSFSVALCRFGNQDPQFDNQQKNIMYVNDPAGHGTLKLGPLYHPSPIDLATYHRPIATAPLS</sequence>
<accession>A0A1F5FJQ9</accession>
<dbReference type="Gene3D" id="3.20.20.70">
    <property type="entry name" value="Aldolase class I"/>
    <property type="match status" value="1"/>
</dbReference>
<dbReference type="CDD" id="cd01335">
    <property type="entry name" value="Radical_SAM"/>
    <property type="match status" value="1"/>
</dbReference>